<evidence type="ECO:0000256" key="9">
    <source>
        <dbReference type="ARBA" id="ARBA00022679"/>
    </source>
</evidence>
<dbReference type="PANTHER" id="PTHR34148">
    <property type="entry name" value="ADENOSYLCOBINAMIDE-GDP RIBAZOLETRANSFERASE"/>
    <property type="match status" value="1"/>
</dbReference>
<gene>
    <name evidence="19" type="primary">cobS</name>
    <name evidence="20" type="ORF">J2S74_003776</name>
</gene>
<keyword evidence="7 19" id="KW-1003">Cell membrane</keyword>
<name>A0ABT9ZYM4_9BACI</name>
<comment type="catalytic activity">
    <reaction evidence="18 19">
        <text>alpha-ribazole 5'-phosphate + adenosylcob(III)inamide-GDP = adenosylcob(III)alamin 5'-phosphate + GMP + H(+)</text>
        <dbReference type="Rhea" id="RHEA:23560"/>
        <dbReference type="ChEBI" id="CHEBI:15378"/>
        <dbReference type="ChEBI" id="CHEBI:57918"/>
        <dbReference type="ChEBI" id="CHEBI:58115"/>
        <dbReference type="ChEBI" id="CHEBI:60487"/>
        <dbReference type="ChEBI" id="CHEBI:60493"/>
        <dbReference type="EC" id="2.7.8.26"/>
    </reaction>
</comment>
<evidence type="ECO:0000256" key="18">
    <source>
        <dbReference type="ARBA" id="ARBA00049504"/>
    </source>
</evidence>
<keyword evidence="10 19" id="KW-0812">Transmembrane</keyword>
<proteinExistence type="inferred from homology"/>
<evidence type="ECO:0000256" key="16">
    <source>
        <dbReference type="ARBA" id="ARBA00032853"/>
    </source>
</evidence>
<evidence type="ECO:0000256" key="4">
    <source>
        <dbReference type="ARBA" id="ARBA00010561"/>
    </source>
</evidence>
<evidence type="ECO:0000256" key="2">
    <source>
        <dbReference type="ARBA" id="ARBA00004651"/>
    </source>
</evidence>
<evidence type="ECO:0000256" key="1">
    <source>
        <dbReference type="ARBA" id="ARBA00001946"/>
    </source>
</evidence>
<comment type="function">
    <text evidence="14 19">Joins adenosylcobinamide-GDP and alpha-ribazole to generate adenosylcobalamin (Ado-cobalamin). Also synthesizes adenosylcobalamin 5'-phosphate from adenosylcobinamide-GDP and alpha-ribazole 5'-phosphate.</text>
</comment>
<accession>A0ABT9ZYM4</accession>
<dbReference type="RefSeq" id="WP_307328353.1">
    <property type="nucleotide sequence ID" value="NZ_JAUSUG010000016.1"/>
</dbReference>
<evidence type="ECO:0000256" key="14">
    <source>
        <dbReference type="ARBA" id="ARBA00025228"/>
    </source>
</evidence>
<evidence type="ECO:0000256" key="11">
    <source>
        <dbReference type="ARBA" id="ARBA00022842"/>
    </source>
</evidence>
<feature type="transmembrane region" description="Helical" evidence="19">
    <location>
        <begin position="38"/>
        <end position="57"/>
    </location>
</feature>
<keyword evidence="11 19" id="KW-0460">Magnesium</keyword>
<feature type="transmembrane region" description="Helical" evidence="19">
    <location>
        <begin position="139"/>
        <end position="161"/>
    </location>
</feature>
<keyword evidence="21" id="KW-1185">Reference proteome</keyword>
<evidence type="ECO:0000313" key="21">
    <source>
        <dbReference type="Proteomes" id="UP001230005"/>
    </source>
</evidence>
<keyword evidence="9 19" id="KW-0808">Transferase</keyword>
<keyword evidence="8 19" id="KW-0169">Cobalamin biosynthesis</keyword>
<keyword evidence="13 19" id="KW-0472">Membrane</keyword>
<dbReference type="GO" id="GO:0051073">
    <property type="term" value="F:adenosylcobinamide-GDP ribazoletransferase activity"/>
    <property type="evidence" value="ECO:0007669"/>
    <property type="project" value="UniProtKB-EC"/>
</dbReference>
<comment type="similarity">
    <text evidence="4 19">Belongs to the CobS family.</text>
</comment>
<dbReference type="HAMAP" id="MF_00719">
    <property type="entry name" value="CobS"/>
    <property type="match status" value="1"/>
</dbReference>
<evidence type="ECO:0000256" key="6">
    <source>
        <dbReference type="ARBA" id="ARBA00015850"/>
    </source>
</evidence>
<feature type="transmembrane region" description="Helical" evidence="19">
    <location>
        <begin position="235"/>
        <end position="252"/>
    </location>
</feature>
<feature type="transmembrane region" description="Helical" evidence="19">
    <location>
        <begin position="110"/>
        <end position="133"/>
    </location>
</feature>
<dbReference type="EC" id="2.7.8.26" evidence="5 19"/>
<dbReference type="Proteomes" id="UP001230005">
    <property type="component" value="Unassembled WGS sequence"/>
</dbReference>
<dbReference type="EMBL" id="JAUSUG010000016">
    <property type="protein sequence ID" value="MDQ0256356.1"/>
    <property type="molecule type" value="Genomic_DNA"/>
</dbReference>
<comment type="caution">
    <text evidence="20">The sequence shown here is derived from an EMBL/GenBank/DDBJ whole genome shotgun (WGS) entry which is preliminary data.</text>
</comment>
<evidence type="ECO:0000256" key="13">
    <source>
        <dbReference type="ARBA" id="ARBA00023136"/>
    </source>
</evidence>
<evidence type="ECO:0000313" key="20">
    <source>
        <dbReference type="EMBL" id="MDQ0256356.1"/>
    </source>
</evidence>
<dbReference type="InterPro" id="IPR003805">
    <property type="entry name" value="CobS"/>
</dbReference>
<reference evidence="20 21" key="1">
    <citation type="submission" date="2023-07" db="EMBL/GenBank/DDBJ databases">
        <title>Genomic Encyclopedia of Type Strains, Phase IV (KMG-IV): sequencing the most valuable type-strain genomes for metagenomic binning, comparative biology and taxonomic classification.</title>
        <authorList>
            <person name="Goeker M."/>
        </authorList>
    </citation>
    <scope>NUCLEOTIDE SEQUENCE [LARGE SCALE GENOMIC DNA]</scope>
    <source>
        <strain evidence="20 21">DSM 9768</strain>
    </source>
</reference>
<comment type="catalytic activity">
    <reaction evidence="17 19">
        <text>alpha-ribazole + adenosylcob(III)inamide-GDP = adenosylcob(III)alamin + GMP + H(+)</text>
        <dbReference type="Rhea" id="RHEA:16049"/>
        <dbReference type="ChEBI" id="CHEBI:10329"/>
        <dbReference type="ChEBI" id="CHEBI:15378"/>
        <dbReference type="ChEBI" id="CHEBI:18408"/>
        <dbReference type="ChEBI" id="CHEBI:58115"/>
        <dbReference type="ChEBI" id="CHEBI:60487"/>
        <dbReference type="EC" id="2.7.8.26"/>
    </reaction>
</comment>
<comment type="pathway">
    <text evidence="3 19">Cofactor biosynthesis; adenosylcobalamin biosynthesis; adenosylcobalamin from cob(II)yrinate a,c-diamide: step 7/7.</text>
</comment>
<sequence>MKNCMYGFLLAVQFLTRIPIPLSCPWNKKTSKWALRSYPVVGLLLGTIITVIALFLHPYLPEVMLVLFIMTLWVWLTGGLHLDGWMDVADAVGSNASVEKKWQIMKDPHVGSFGILALVFLLSWKGMFIYSILDISIELIYVFLVILSLSRLSAVILLFIMPAAKQEGLAYEWKKHLHSLDIFIAVLPVFVLFLFFPSYLFLIPAYLLFIVLFGLWVKHTFKGINGDLLGTVMEGGELWGLAMVWIFFSFVMG</sequence>
<feature type="transmembrane region" description="Helical" evidence="19">
    <location>
        <begin position="63"/>
        <end position="82"/>
    </location>
</feature>
<feature type="transmembrane region" description="Helical" evidence="19">
    <location>
        <begin position="182"/>
        <end position="215"/>
    </location>
</feature>
<evidence type="ECO:0000256" key="7">
    <source>
        <dbReference type="ARBA" id="ARBA00022475"/>
    </source>
</evidence>
<organism evidence="20 21">
    <name type="scientific">Evansella vedderi</name>
    <dbReference type="NCBI Taxonomy" id="38282"/>
    <lineage>
        <taxon>Bacteria</taxon>
        <taxon>Bacillati</taxon>
        <taxon>Bacillota</taxon>
        <taxon>Bacilli</taxon>
        <taxon>Bacillales</taxon>
        <taxon>Bacillaceae</taxon>
        <taxon>Evansella</taxon>
    </lineage>
</organism>
<evidence type="ECO:0000256" key="15">
    <source>
        <dbReference type="ARBA" id="ARBA00032605"/>
    </source>
</evidence>
<evidence type="ECO:0000256" key="12">
    <source>
        <dbReference type="ARBA" id="ARBA00022989"/>
    </source>
</evidence>
<evidence type="ECO:0000256" key="17">
    <source>
        <dbReference type="ARBA" id="ARBA00048623"/>
    </source>
</evidence>
<keyword evidence="12 19" id="KW-1133">Transmembrane helix</keyword>
<dbReference type="Pfam" id="PF02654">
    <property type="entry name" value="CobS"/>
    <property type="match status" value="1"/>
</dbReference>
<protein>
    <recommendedName>
        <fullName evidence="6 19">Adenosylcobinamide-GDP ribazoletransferase</fullName>
        <ecNumber evidence="5 19">2.7.8.26</ecNumber>
    </recommendedName>
    <alternativeName>
        <fullName evidence="16 19">Cobalamin synthase</fullName>
    </alternativeName>
    <alternativeName>
        <fullName evidence="15 19">Cobalamin-5'-phosphate synthase</fullName>
    </alternativeName>
</protein>
<dbReference type="PANTHER" id="PTHR34148:SF1">
    <property type="entry name" value="ADENOSYLCOBINAMIDE-GDP RIBAZOLETRANSFERASE"/>
    <property type="match status" value="1"/>
</dbReference>
<comment type="cofactor">
    <cofactor evidence="1 19">
        <name>Mg(2+)</name>
        <dbReference type="ChEBI" id="CHEBI:18420"/>
    </cofactor>
</comment>
<evidence type="ECO:0000256" key="10">
    <source>
        <dbReference type="ARBA" id="ARBA00022692"/>
    </source>
</evidence>
<dbReference type="NCBIfam" id="TIGR00317">
    <property type="entry name" value="cobS"/>
    <property type="match status" value="1"/>
</dbReference>
<evidence type="ECO:0000256" key="19">
    <source>
        <dbReference type="HAMAP-Rule" id="MF_00719"/>
    </source>
</evidence>
<evidence type="ECO:0000256" key="3">
    <source>
        <dbReference type="ARBA" id="ARBA00004663"/>
    </source>
</evidence>
<evidence type="ECO:0000256" key="5">
    <source>
        <dbReference type="ARBA" id="ARBA00013200"/>
    </source>
</evidence>
<evidence type="ECO:0000256" key="8">
    <source>
        <dbReference type="ARBA" id="ARBA00022573"/>
    </source>
</evidence>
<comment type="subcellular location">
    <subcellularLocation>
        <location evidence="2 19">Cell membrane</location>
        <topology evidence="2 19">Multi-pass membrane protein</topology>
    </subcellularLocation>
</comment>